<evidence type="ECO:0000259" key="9">
    <source>
        <dbReference type="Pfam" id="PF07732"/>
    </source>
</evidence>
<dbReference type="Pfam" id="PF07732">
    <property type="entry name" value="Cu-oxidase_3"/>
    <property type="match status" value="1"/>
</dbReference>
<keyword evidence="3" id="KW-0560">Oxidoreductase</keyword>
<evidence type="ECO:0000256" key="1">
    <source>
        <dbReference type="ARBA" id="ARBA00010609"/>
    </source>
</evidence>
<feature type="domain" description="Plastocyanin-like" evidence="9">
    <location>
        <begin position="109"/>
        <end position="223"/>
    </location>
</feature>
<evidence type="ECO:0000259" key="8">
    <source>
        <dbReference type="Pfam" id="PF07731"/>
    </source>
</evidence>
<dbReference type="Gene3D" id="2.60.40.420">
    <property type="entry name" value="Cupredoxins - blue copper proteins"/>
    <property type="match status" value="3"/>
</dbReference>
<feature type="compositionally biased region" description="Low complexity" evidence="5">
    <location>
        <begin position="886"/>
        <end position="902"/>
    </location>
</feature>
<feature type="compositionally biased region" description="Low complexity" evidence="5">
    <location>
        <begin position="788"/>
        <end position="802"/>
    </location>
</feature>
<keyword evidence="6" id="KW-0812">Transmembrane</keyword>
<keyword evidence="11" id="KW-1185">Reference proteome</keyword>
<evidence type="ECO:0000256" key="5">
    <source>
        <dbReference type="SAM" id="MobiDB-lite"/>
    </source>
</evidence>
<feature type="transmembrane region" description="Helical" evidence="6">
    <location>
        <begin position="47"/>
        <end position="68"/>
    </location>
</feature>
<gene>
    <name evidence="10" type="ORF">FAUST_8245</name>
</gene>
<dbReference type="GO" id="GO:0016491">
    <property type="term" value="F:oxidoreductase activity"/>
    <property type="evidence" value="ECO:0007669"/>
    <property type="project" value="UniProtKB-KW"/>
</dbReference>
<evidence type="ECO:0000313" key="11">
    <source>
        <dbReference type="Proteomes" id="UP000537989"/>
    </source>
</evidence>
<sequence length="1153" mass="126699">MVAHDEEAHALLDQHELCSDGSSVRDDRALSSAYTAQFSHRFKRSCVVRWVVALIVVSLLSIFGAFIYHAREQSSETGQDTPLGYRLHAQEHTSRPPKTLVYNWNITAGIRSPDGVEKRVYLINDEFPGPVIEARSSDRVVIHVHNGLSQEGLSIHWHGLRMINQNGMDGAVGFTQSPILPGDSFNYNLTIGDDEYGTFWWHSHSDVQRADGLWGGLVVHSPDETNQQPEDYLIMIGDWFHRNQTEVLSWFADASSRGNEPVPDSLLVNGQGRFDCSMAVPARPVVCSQVTMNDLKPLFRQTNDRRARIRVVNTGSITGLTIRIDAAMMRPVRVDGGFDVHSEATEAVGILYPGERVDIDVEWKDDHAPNRWLTVYMDDENFGYPNEALNPVQHFPAFDHGNKIPSRKDLEPNEAQILDPRNLKAAAKIVDIPSVADHTILLYAKVEKLAHMDYEPVGFINHTSWKPQDPPLISQNRSGWDENQLIPSIATTREKPTRVDIIINNLDDGAHPFHLHGHSFYVLSTHRDEGRGGWGSYNPYSGEAPPNGLDLDFPLRKDTNYIPNPTFLSSASAVAGPCKPGHTSQTTDVATTTPTVLPTTTTSLGDIIITNSIANGRFANGIDGFDSEGEANHQQGGCFKDDGSPDNGCASLKAVGDSKKRFLGSFVGISQFLESLQPSTTVLYTVQFYYAVVTGGGFQMCTISASLGNKQFYSMGLFSVGNSISWNRVLTSVTADSRNANFGISMTCAGNGQALIYIDSVFVSNQVTPKNIDQFQLDFDASLPGPQSSSSTTTVSTGSLSTWLPEPDTTNEGSEHLTPTPIGTKSWLPGPDTSIGTPSRTPSSWLPGVDTTRAASTPAQTPSPWLPTVNTSKLSTPSGTPTSLLPQPDTTSEPSTPTFTPTKKVDLTTASVTTSKSETPTEACKYTHGEECEFDRFNYPQDALCAYGAYFTGPTWTESRTNYPHQDNAYQCIAICKGMENCQSVGYSQRENRCIFTSVRIKESDFINYTSQSQSWKHSYWVDKRCYKCPDCIAASVPNTPPERCSYMEGDACSRKNAPEGTVCGLDAYMAGGYWTGDQWIDQYPRQDSAGACAAICEAIRDCKGSAYKNGRCRFSAFKLSTTDGPIPLDTTRDASMNWPWDDPSCFTCPGCM</sequence>
<dbReference type="AlphaFoldDB" id="A0AAN6BXD2"/>
<feature type="compositionally biased region" description="Polar residues" evidence="5">
    <location>
        <begin position="853"/>
        <end position="885"/>
    </location>
</feature>
<name>A0AAN6BXD2_FUSAU</name>
<dbReference type="Proteomes" id="UP000537989">
    <property type="component" value="Unassembled WGS sequence"/>
</dbReference>
<keyword evidence="6" id="KW-1133">Transmembrane helix</keyword>
<dbReference type="InterPro" id="IPR045087">
    <property type="entry name" value="Cu-oxidase_fam"/>
</dbReference>
<organism evidence="10 11">
    <name type="scientific">Fusarium austroamericanum</name>
    <dbReference type="NCBI Taxonomy" id="282268"/>
    <lineage>
        <taxon>Eukaryota</taxon>
        <taxon>Fungi</taxon>
        <taxon>Dikarya</taxon>
        <taxon>Ascomycota</taxon>
        <taxon>Pezizomycotina</taxon>
        <taxon>Sordariomycetes</taxon>
        <taxon>Hypocreomycetidae</taxon>
        <taxon>Hypocreales</taxon>
        <taxon>Nectriaceae</taxon>
        <taxon>Fusarium</taxon>
    </lineage>
</organism>
<reference evidence="10 11" key="1">
    <citation type="submission" date="2020-02" db="EMBL/GenBank/DDBJ databases">
        <title>Identification and distribution of gene clusters putatively required for synthesis of sphingolipid metabolism inhibitors in phylogenetically diverse species of the filamentous fungus Fusarium.</title>
        <authorList>
            <person name="Kim H.-S."/>
            <person name="Busman M."/>
            <person name="Brown D.W."/>
            <person name="Divon H."/>
            <person name="Uhlig S."/>
            <person name="Proctor R.H."/>
        </authorList>
    </citation>
    <scope>NUCLEOTIDE SEQUENCE [LARGE SCALE GENOMIC DNA]</scope>
    <source>
        <strain evidence="10 11">NRRL 2903</strain>
    </source>
</reference>
<dbReference type="PANTHER" id="PTHR11709:SF414">
    <property type="entry name" value="ADR239WP"/>
    <property type="match status" value="1"/>
</dbReference>
<dbReference type="InterPro" id="IPR008972">
    <property type="entry name" value="Cupredoxin"/>
</dbReference>
<evidence type="ECO:0000256" key="4">
    <source>
        <dbReference type="ARBA" id="ARBA00023008"/>
    </source>
</evidence>
<evidence type="ECO:0000256" key="3">
    <source>
        <dbReference type="ARBA" id="ARBA00023002"/>
    </source>
</evidence>
<dbReference type="SUPFAM" id="SSF49503">
    <property type="entry name" value="Cupredoxins"/>
    <property type="match status" value="3"/>
</dbReference>
<feature type="domain" description="Plastocyanin-like" evidence="8">
    <location>
        <begin position="488"/>
        <end position="564"/>
    </location>
</feature>
<dbReference type="EMBL" id="JAAMOD010000256">
    <property type="protein sequence ID" value="KAF5233333.1"/>
    <property type="molecule type" value="Genomic_DNA"/>
</dbReference>
<dbReference type="CDD" id="cd04205">
    <property type="entry name" value="CuRO_2_LCC_like"/>
    <property type="match status" value="1"/>
</dbReference>
<keyword evidence="2" id="KW-0479">Metal-binding</keyword>
<comment type="caution">
    <text evidence="10">The sequence shown here is derived from an EMBL/GenBank/DDBJ whole genome shotgun (WGS) entry which is preliminary data.</text>
</comment>
<dbReference type="InterPro" id="IPR011706">
    <property type="entry name" value="Cu-oxidase_C"/>
</dbReference>
<evidence type="ECO:0000313" key="10">
    <source>
        <dbReference type="EMBL" id="KAF5233333.1"/>
    </source>
</evidence>
<dbReference type="PROSITE" id="PS00079">
    <property type="entry name" value="MULTICOPPER_OXIDASE1"/>
    <property type="match status" value="1"/>
</dbReference>
<evidence type="ECO:0000259" key="7">
    <source>
        <dbReference type="Pfam" id="PF00394"/>
    </source>
</evidence>
<comment type="similarity">
    <text evidence="1">Belongs to the multicopper oxidase family.</text>
</comment>
<keyword evidence="6" id="KW-0472">Membrane</keyword>
<feature type="domain" description="Plastocyanin-like" evidence="7">
    <location>
        <begin position="230"/>
        <end position="373"/>
    </location>
</feature>
<dbReference type="Pfam" id="PF07731">
    <property type="entry name" value="Cu-oxidase_2"/>
    <property type="match status" value="1"/>
</dbReference>
<evidence type="ECO:0008006" key="12">
    <source>
        <dbReference type="Google" id="ProtNLM"/>
    </source>
</evidence>
<feature type="region of interest" description="Disordered" evidence="5">
    <location>
        <begin position="783"/>
        <end position="902"/>
    </location>
</feature>
<dbReference type="Gene3D" id="2.60.120.260">
    <property type="entry name" value="Galactose-binding domain-like"/>
    <property type="match status" value="1"/>
</dbReference>
<evidence type="ECO:0000256" key="2">
    <source>
        <dbReference type="ARBA" id="ARBA00022723"/>
    </source>
</evidence>
<feature type="compositionally biased region" description="Polar residues" evidence="5">
    <location>
        <begin position="834"/>
        <end position="844"/>
    </location>
</feature>
<keyword evidence="4" id="KW-0186">Copper</keyword>
<dbReference type="Pfam" id="PF00394">
    <property type="entry name" value="Cu-oxidase"/>
    <property type="match status" value="1"/>
</dbReference>
<protein>
    <recommendedName>
        <fullName evidence="12">Multicopper oxidase</fullName>
    </recommendedName>
</protein>
<accession>A0AAN6BXD2</accession>
<dbReference type="InterPro" id="IPR033138">
    <property type="entry name" value="Cu_oxidase_CS"/>
</dbReference>
<proteinExistence type="inferred from homology"/>
<evidence type="ECO:0000256" key="6">
    <source>
        <dbReference type="SAM" id="Phobius"/>
    </source>
</evidence>
<dbReference type="GO" id="GO:0005507">
    <property type="term" value="F:copper ion binding"/>
    <property type="evidence" value="ECO:0007669"/>
    <property type="project" value="InterPro"/>
</dbReference>
<dbReference type="PANTHER" id="PTHR11709">
    <property type="entry name" value="MULTI-COPPER OXIDASE"/>
    <property type="match status" value="1"/>
</dbReference>
<dbReference type="InterPro" id="IPR001117">
    <property type="entry name" value="Cu-oxidase_2nd"/>
</dbReference>
<dbReference type="InterPro" id="IPR011707">
    <property type="entry name" value="Cu-oxidase-like_N"/>
</dbReference>